<evidence type="ECO:0000256" key="4">
    <source>
        <dbReference type="ARBA" id="ARBA00022630"/>
    </source>
</evidence>
<evidence type="ECO:0000256" key="6">
    <source>
        <dbReference type="ARBA" id="ARBA00022694"/>
    </source>
</evidence>
<dbReference type="GO" id="GO:0005829">
    <property type="term" value="C:cytosol"/>
    <property type="evidence" value="ECO:0007669"/>
    <property type="project" value="TreeGrafter"/>
</dbReference>
<evidence type="ECO:0000256" key="7">
    <source>
        <dbReference type="ARBA" id="ARBA00022827"/>
    </source>
</evidence>
<evidence type="ECO:0000256" key="3">
    <source>
        <dbReference type="ARBA" id="ARBA00022603"/>
    </source>
</evidence>
<dbReference type="InterPro" id="IPR002218">
    <property type="entry name" value="MnmG-rel"/>
</dbReference>
<evidence type="ECO:0000256" key="10">
    <source>
        <dbReference type="HAMAP-Rule" id="MF_01037"/>
    </source>
</evidence>
<dbReference type="EMBL" id="RXIA01000001">
    <property type="protein sequence ID" value="RVU71762.1"/>
    <property type="molecule type" value="Genomic_DNA"/>
</dbReference>
<keyword evidence="6 10" id="KW-0819">tRNA processing</keyword>
<dbReference type="FunFam" id="3.50.50.60:FF:000035">
    <property type="entry name" value="Methylenetetrahydrofolate--tRNA-(uracil-5-)-methyltransferase TrmFO"/>
    <property type="match status" value="1"/>
</dbReference>
<dbReference type="PANTHER" id="PTHR11806:SF2">
    <property type="entry name" value="METHYLENETETRAHYDROFOLATE--TRNA-(URACIL-5-)-METHYLTRANSFERASE TRMFO"/>
    <property type="match status" value="1"/>
</dbReference>
<organism evidence="12 13">
    <name type="scientific">Lactobacillus xujianguonis</name>
    <dbReference type="NCBI Taxonomy" id="2495899"/>
    <lineage>
        <taxon>Bacteria</taxon>
        <taxon>Bacillati</taxon>
        <taxon>Bacillota</taxon>
        <taxon>Bacilli</taxon>
        <taxon>Lactobacillales</taxon>
        <taxon>Lactobacillaceae</taxon>
        <taxon>Lactobacillus</taxon>
    </lineage>
</organism>
<evidence type="ECO:0000259" key="11">
    <source>
        <dbReference type="Pfam" id="PF01134"/>
    </source>
</evidence>
<dbReference type="Proteomes" id="UP000288291">
    <property type="component" value="Unassembled WGS sequence"/>
</dbReference>
<dbReference type="InterPro" id="IPR020595">
    <property type="entry name" value="MnmG-rel_CS"/>
</dbReference>
<feature type="binding site" evidence="10">
    <location>
        <begin position="9"/>
        <end position="14"/>
    </location>
    <ligand>
        <name>FAD</name>
        <dbReference type="ChEBI" id="CHEBI:57692"/>
    </ligand>
</feature>
<dbReference type="Gene3D" id="3.50.50.60">
    <property type="entry name" value="FAD/NAD(P)-binding domain"/>
    <property type="match status" value="2"/>
</dbReference>
<comment type="catalytic activity">
    <reaction evidence="10">
        <text>uridine(54) in tRNA + (6R)-5,10-methylene-5,6,7,8-tetrahydrofolate + NADH + H(+) = 5-methyluridine(54) in tRNA + (6S)-5,6,7,8-tetrahydrofolate + NAD(+)</text>
        <dbReference type="Rhea" id="RHEA:16873"/>
        <dbReference type="Rhea" id="RHEA-COMP:10167"/>
        <dbReference type="Rhea" id="RHEA-COMP:10193"/>
        <dbReference type="ChEBI" id="CHEBI:15378"/>
        <dbReference type="ChEBI" id="CHEBI:15636"/>
        <dbReference type="ChEBI" id="CHEBI:57453"/>
        <dbReference type="ChEBI" id="CHEBI:57540"/>
        <dbReference type="ChEBI" id="CHEBI:57945"/>
        <dbReference type="ChEBI" id="CHEBI:65315"/>
        <dbReference type="ChEBI" id="CHEBI:74447"/>
        <dbReference type="EC" id="2.1.1.74"/>
    </reaction>
</comment>
<keyword evidence="13" id="KW-1185">Reference proteome</keyword>
<protein>
    <recommendedName>
        <fullName evidence="10">Methylenetetrahydrofolate--tRNA-(uracil-5-)-methyltransferase TrmFO</fullName>
        <ecNumber evidence="10">2.1.1.74</ecNumber>
    </recommendedName>
    <alternativeName>
        <fullName evidence="10">Folate-dependent tRNA (uracil-5-)-methyltransferase</fullName>
    </alternativeName>
    <alternativeName>
        <fullName evidence="10">Folate-dependent tRNA(M-5-U54)-methyltransferase</fullName>
    </alternativeName>
</protein>
<keyword evidence="4 10" id="KW-0285">Flavoprotein</keyword>
<dbReference type="GO" id="GO:0047151">
    <property type="term" value="F:tRNA (uracil(54)-C5)-methyltransferase activity, 5,10-methylenetetrahydrofolate-dependent"/>
    <property type="evidence" value="ECO:0007669"/>
    <property type="project" value="UniProtKB-UniRule"/>
</dbReference>
<dbReference type="EC" id="2.1.1.74" evidence="10"/>
<dbReference type="AlphaFoldDB" id="A0A437SXV6"/>
<dbReference type="InterPro" id="IPR004417">
    <property type="entry name" value="TrmFO"/>
</dbReference>
<reference evidence="12 13" key="1">
    <citation type="submission" date="2018-12" db="EMBL/GenBank/DDBJ databases">
        <authorList>
            <person name="Meng J."/>
        </authorList>
    </citation>
    <scope>NUCLEOTIDE SEQUENCE [LARGE SCALE GENOMIC DNA]</scope>
    <source>
        <strain evidence="12 13">HT111-2</strain>
    </source>
</reference>
<comment type="similarity">
    <text evidence="10">Belongs to the MnmG family. TrmFO subfamily.</text>
</comment>
<dbReference type="SUPFAM" id="SSF51905">
    <property type="entry name" value="FAD/NAD(P)-binding domain"/>
    <property type="match status" value="1"/>
</dbReference>
<evidence type="ECO:0000256" key="8">
    <source>
        <dbReference type="ARBA" id="ARBA00022857"/>
    </source>
</evidence>
<comment type="subcellular location">
    <subcellularLocation>
        <location evidence="10">Cytoplasm</location>
    </subcellularLocation>
</comment>
<keyword evidence="9 10" id="KW-0520">NAD</keyword>
<dbReference type="RefSeq" id="WP_103661167.1">
    <property type="nucleotide sequence ID" value="NZ_ML136871.1"/>
</dbReference>
<keyword evidence="2 10" id="KW-0963">Cytoplasm</keyword>
<keyword evidence="8 10" id="KW-0521">NADP</keyword>
<proteinExistence type="inferred from homology"/>
<dbReference type="HAMAP" id="MF_01037">
    <property type="entry name" value="TrmFO"/>
    <property type="match status" value="1"/>
</dbReference>
<comment type="function">
    <text evidence="10">Catalyzes the folate-dependent formation of 5-methyl-uridine at position 54 (M-5-U54) in all tRNAs.</text>
</comment>
<evidence type="ECO:0000256" key="2">
    <source>
        <dbReference type="ARBA" id="ARBA00022490"/>
    </source>
</evidence>
<dbReference type="InterPro" id="IPR036188">
    <property type="entry name" value="FAD/NAD-bd_sf"/>
</dbReference>
<dbReference type="GO" id="GO:0050660">
    <property type="term" value="F:flavin adenine dinucleotide binding"/>
    <property type="evidence" value="ECO:0007669"/>
    <property type="project" value="UniProtKB-UniRule"/>
</dbReference>
<dbReference type="PANTHER" id="PTHR11806">
    <property type="entry name" value="GLUCOSE INHIBITED DIVISION PROTEIN A"/>
    <property type="match status" value="1"/>
</dbReference>
<dbReference type="PROSITE" id="PS01281">
    <property type="entry name" value="GIDA_2"/>
    <property type="match status" value="1"/>
</dbReference>
<keyword evidence="7 10" id="KW-0274">FAD</keyword>
<keyword evidence="5 10" id="KW-0808">Transferase</keyword>
<accession>A0A437SXV6</accession>
<evidence type="ECO:0000313" key="12">
    <source>
        <dbReference type="EMBL" id="RVU71762.1"/>
    </source>
</evidence>
<sequence length="438" mass="48055">MPENVTVIGGGLAGSEATWQLAKRGIHVDLYEMRPQKMTPAHETGEFAELVCTNSMRSNQLSNAVGLLKEEMRRMDSLIMSAADKTQVPAGGALAVDRDSFSKYVTEKIRSLDNVTVHDEEITEIPKKGITVIATGPLTSDALAKQIQEFSSTDSLHFFDAAAPIVAADSIDMDIVYKKSRYDKGEAAYLNCPMTKEQYEKFSQELINAETAEMHGFENSDVFEGCMPIEVMADRGAKTMLFGPLKPVGLEDPHTGKTPYAVVQLRQDNAAASMYNIVGFQTHLKYGEQKRIFSMIPGLENARFVRYGKMHRNTYMASPEVLTASYEAKKQKGLFFAGQMTGVEGYVESAGSGLVAGINAAREALGEEPVAFPVDTALGSMAHYVTTTNAQHFQPMNASFALLPALEGKKIRKKRDRHLKISERGLASLADFKAEVLE</sequence>
<comment type="caution">
    <text evidence="12">The sequence shown here is derived from an EMBL/GenBank/DDBJ whole genome shotgun (WGS) entry which is preliminary data.</text>
</comment>
<evidence type="ECO:0000256" key="1">
    <source>
        <dbReference type="ARBA" id="ARBA00001974"/>
    </source>
</evidence>
<dbReference type="InterPro" id="IPR040131">
    <property type="entry name" value="MnmG_N"/>
</dbReference>
<dbReference type="Pfam" id="PF01134">
    <property type="entry name" value="GIDA"/>
    <property type="match status" value="1"/>
</dbReference>
<dbReference type="NCBIfam" id="NF003739">
    <property type="entry name" value="PRK05335.1"/>
    <property type="match status" value="1"/>
</dbReference>
<keyword evidence="3 10" id="KW-0489">Methyltransferase</keyword>
<comment type="catalytic activity">
    <reaction evidence="10">
        <text>uridine(54) in tRNA + (6R)-5,10-methylene-5,6,7,8-tetrahydrofolate + NADPH + H(+) = 5-methyluridine(54) in tRNA + (6S)-5,6,7,8-tetrahydrofolate + NADP(+)</text>
        <dbReference type="Rhea" id="RHEA:62372"/>
        <dbReference type="Rhea" id="RHEA-COMP:10167"/>
        <dbReference type="Rhea" id="RHEA-COMP:10193"/>
        <dbReference type="ChEBI" id="CHEBI:15378"/>
        <dbReference type="ChEBI" id="CHEBI:15636"/>
        <dbReference type="ChEBI" id="CHEBI:57453"/>
        <dbReference type="ChEBI" id="CHEBI:57783"/>
        <dbReference type="ChEBI" id="CHEBI:58349"/>
        <dbReference type="ChEBI" id="CHEBI:65315"/>
        <dbReference type="ChEBI" id="CHEBI:74447"/>
        <dbReference type="EC" id="2.1.1.74"/>
    </reaction>
</comment>
<gene>
    <name evidence="10" type="primary">trmFO</name>
    <name evidence="12" type="ORF">EJK17_00340</name>
</gene>
<dbReference type="FunFam" id="3.50.50.60:FF:000040">
    <property type="entry name" value="Methylenetetrahydrofolate--tRNA-(uracil-5-)-methyltransferase TrmFO"/>
    <property type="match status" value="1"/>
</dbReference>
<dbReference type="NCBIfam" id="TIGR00137">
    <property type="entry name" value="gid_trmFO"/>
    <property type="match status" value="1"/>
</dbReference>
<name>A0A437SXV6_9LACO</name>
<dbReference type="GO" id="GO:0002098">
    <property type="term" value="P:tRNA wobble uridine modification"/>
    <property type="evidence" value="ECO:0007669"/>
    <property type="project" value="TreeGrafter"/>
</dbReference>
<comment type="cofactor">
    <cofactor evidence="1 10">
        <name>FAD</name>
        <dbReference type="ChEBI" id="CHEBI:57692"/>
    </cofactor>
</comment>
<evidence type="ECO:0000256" key="5">
    <source>
        <dbReference type="ARBA" id="ARBA00022679"/>
    </source>
</evidence>
<dbReference type="GO" id="GO:0030488">
    <property type="term" value="P:tRNA methylation"/>
    <property type="evidence" value="ECO:0007669"/>
    <property type="project" value="TreeGrafter"/>
</dbReference>
<evidence type="ECO:0000256" key="9">
    <source>
        <dbReference type="ARBA" id="ARBA00023027"/>
    </source>
</evidence>
<evidence type="ECO:0000313" key="13">
    <source>
        <dbReference type="Proteomes" id="UP000288291"/>
    </source>
</evidence>
<feature type="domain" description="MnmG N-terminal" evidence="11">
    <location>
        <begin position="4"/>
        <end position="367"/>
    </location>
</feature>